<comment type="caution">
    <text evidence="1">The sequence shown here is derived from an EMBL/GenBank/DDBJ whole genome shotgun (WGS) entry which is preliminary data.</text>
</comment>
<gene>
    <name evidence="1" type="primary">g9681</name>
    <name evidence="1" type="ORF">NpPPO83_00009681</name>
</gene>
<keyword evidence="2" id="KW-1185">Reference proteome</keyword>
<evidence type="ECO:0000313" key="1">
    <source>
        <dbReference type="EMBL" id="GME26606.1"/>
    </source>
</evidence>
<accession>A0ACB5S1P7</accession>
<organism evidence="1 2">
    <name type="scientific">Neofusicoccum parvum</name>
    <dbReference type="NCBI Taxonomy" id="310453"/>
    <lineage>
        <taxon>Eukaryota</taxon>
        <taxon>Fungi</taxon>
        <taxon>Dikarya</taxon>
        <taxon>Ascomycota</taxon>
        <taxon>Pezizomycotina</taxon>
        <taxon>Dothideomycetes</taxon>
        <taxon>Dothideomycetes incertae sedis</taxon>
        <taxon>Botryosphaeriales</taxon>
        <taxon>Botryosphaeriaceae</taxon>
        <taxon>Neofusicoccum</taxon>
    </lineage>
</organism>
<proteinExistence type="predicted"/>
<evidence type="ECO:0000313" key="2">
    <source>
        <dbReference type="Proteomes" id="UP001165186"/>
    </source>
</evidence>
<dbReference type="EMBL" id="BSXG01000029">
    <property type="protein sequence ID" value="GME26606.1"/>
    <property type="molecule type" value="Genomic_DNA"/>
</dbReference>
<reference evidence="1" key="1">
    <citation type="submission" date="2024-09" db="EMBL/GenBank/DDBJ databases">
        <title>Draft Genome Sequences of Neofusicoccum parvum.</title>
        <authorList>
            <person name="Ashida A."/>
            <person name="Camagna M."/>
            <person name="Tanaka A."/>
            <person name="Takemoto D."/>
        </authorList>
    </citation>
    <scope>NUCLEOTIDE SEQUENCE</scope>
    <source>
        <strain evidence="1">PPO83</strain>
    </source>
</reference>
<name>A0ACB5S1P7_9PEZI</name>
<sequence>MAPTMKWDHEADAKLFGLFLNIFDMKVSGDMLKKLNAAMGLDPKSQAISHRIGAARKRAAGLVNGTPRGAAKGKALKDESDSDGDDGVGSPTPVVKRESLRQGRKREYREPETEEEEDEEEEGGEPERKKVKREGEEGGGERSFFDGDAGVSDTEVDTERDEV</sequence>
<protein>
    <submittedName>
        <fullName evidence="1">Uncharacterized protein</fullName>
    </submittedName>
</protein>
<dbReference type="Proteomes" id="UP001165186">
    <property type="component" value="Unassembled WGS sequence"/>
</dbReference>